<dbReference type="PANTHER" id="PTHR43578:SF3">
    <property type="entry name" value="NADH-QUINONE OXIDOREDUCTASE SUBUNIT F"/>
    <property type="match status" value="1"/>
</dbReference>
<dbReference type="Pfam" id="PF13187">
    <property type="entry name" value="Fer4_9"/>
    <property type="match status" value="1"/>
</dbReference>
<protein>
    <submittedName>
        <fullName evidence="5">4Fe-4S dicluster domain-containing protein</fullName>
    </submittedName>
</protein>
<dbReference type="GO" id="GO:0008137">
    <property type="term" value="F:NADH dehydrogenase (ubiquinone) activity"/>
    <property type="evidence" value="ECO:0007669"/>
    <property type="project" value="InterPro"/>
</dbReference>
<keyword evidence="2" id="KW-0408">Iron</keyword>
<dbReference type="Gene3D" id="3.30.70.20">
    <property type="match status" value="1"/>
</dbReference>
<keyword evidence="1" id="KW-0479">Metal-binding</keyword>
<dbReference type="SUPFAM" id="SSF140490">
    <property type="entry name" value="Nqo1C-terminal domain-like"/>
    <property type="match status" value="1"/>
</dbReference>
<dbReference type="InterPro" id="IPR019575">
    <property type="entry name" value="Nuop51_4Fe4S-bd"/>
</dbReference>
<dbReference type="SMART" id="SM00928">
    <property type="entry name" value="NADH_4Fe-4S"/>
    <property type="match status" value="1"/>
</dbReference>
<evidence type="ECO:0000256" key="1">
    <source>
        <dbReference type="ARBA" id="ARBA00022723"/>
    </source>
</evidence>
<gene>
    <name evidence="5" type="ORF">SAMN05660472_03040</name>
</gene>
<dbReference type="InterPro" id="IPR017900">
    <property type="entry name" value="4Fe4S_Fe_S_CS"/>
</dbReference>
<evidence type="ECO:0000313" key="6">
    <source>
        <dbReference type="Proteomes" id="UP000198718"/>
    </source>
</evidence>
<reference evidence="5 6" key="1">
    <citation type="submission" date="2016-10" db="EMBL/GenBank/DDBJ databases">
        <authorList>
            <person name="de Groot N.N."/>
        </authorList>
    </citation>
    <scope>NUCLEOTIDE SEQUENCE [LARGE SCALE GENOMIC DNA]</scope>
    <source>
        <strain evidence="5 6">DSM 18346</strain>
    </source>
</reference>
<dbReference type="FunFam" id="1.20.1440.230:FF:000001">
    <property type="entry name" value="Mitochondrial NADH dehydrogenase flavoprotein 1"/>
    <property type="match status" value="1"/>
</dbReference>
<dbReference type="PROSITE" id="PS51379">
    <property type="entry name" value="4FE4S_FER_2"/>
    <property type="match status" value="2"/>
</dbReference>
<dbReference type="InterPro" id="IPR037207">
    <property type="entry name" value="Nuop51_4Fe4S-bd_sf"/>
</dbReference>
<dbReference type="PROSITE" id="PS00645">
    <property type="entry name" value="COMPLEX1_51K_2"/>
    <property type="match status" value="1"/>
</dbReference>
<dbReference type="EMBL" id="FNFP01000019">
    <property type="protein sequence ID" value="SDL34086.1"/>
    <property type="molecule type" value="Genomic_DNA"/>
</dbReference>
<evidence type="ECO:0000256" key="3">
    <source>
        <dbReference type="ARBA" id="ARBA00023014"/>
    </source>
</evidence>
<keyword evidence="3" id="KW-0411">Iron-sulfur</keyword>
<dbReference type="Pfam" id="PF10589">
    <property type="entry name" value="NADH_4Fe-4S"/>
    <property type="match status" value="1"/>
</dbReference>
<name>A0A1G9JA56_9FIRM</name>
<dbReference type="STRING" id="393762.SAMN05660472_03040"/>
<dbReference type="InterPro" id="IPR017896">
    <property type="entry name" value="4Fe4S_Fe-S-bd"/>
</dbReference>
<proteinExistence type="predicted"/>
<dbReference type="Gene3D" id="1.20.1440.230">
    <property type="entry name" value="NADH-ubiquinone oxidoreductase 51kDa subunit, iron-sulphur binding domain"/>
    <property type="match status" value="1"/>
</dbReference>
<keyword evidence="6" id="KW-1185">Reference proteome</keyword>
<evidence type="ECO:0000256" key="2">
    <source>
        <dbReference type="ARBA" id="ARBA00023004"/>
    </source>
</evidence>
<sequence>YEIGGGIPDGKAFKAVQTGGPSGGCIPAEYIDVPIDYDNLIKLGSMMGSGGMIVLDETDCMVDIARFFLDFTVEESCGKCPPCRIGTKRMLEILNRITEGKGEPKDLENLEKLAENIKTSSLCGLGQTAPNPVLSTLHYFRHEYEAHVNEKKCPAGACQALSNYYITDACKGCTLCTKVCPVNAISGERKELHIIDKEACVKCGACVDKCPFKAIIRK</sequence>
<dbReference type="Gene3D" id="3.10.20.600">
    <property type="match status" value="1"/>
</dbReference>
<feature type="domain" description="4Fe-4S ferredoxin-type" evidence="4">
    <location>
        <begin position="191"/>
        <end position="218"/>
    </location>
</feature>
<organism evidence="5 6">
    <name type="scientific">Natronincola ferrireducens</name>
    <dbReference type="NCBI Taxonomy" id="393762"/>
    <lineage>
        <taxon>Bacteria</taxon>
        <taxon>Bacillati</taxon>
        <taxon>Bacillota</taxon>
        <taxon>Clostridia</taxon>
        <taxon>Peptostreptococcales</taxon>
        <taxon>Natronincolaceae</taxon>
        <taxon>Natronincola</taxon>
    </lineage>
</organism>
<dbReference type="PANTHER" id="PTHR43578">
    <property type="entry name" value="NADH-QUINONE OXIDOREDUCTASE SUBUNIT F"/>
    <property type="match status" value="1"/>
</dbReference>
<evidence type="ECO:0000313" key="5">
    <source>
        <dbReference type="EMBL" id="SDL34086.1"/>
    </source>
</evidence>
<feature type="domain" description="4Fe-4S ferredoxin-type" evidence="4">
    <location>
        <begin position="161"/>
        <end position="190"/>
    </location>
</feature>
<dbReference type="GO" id="GO:0010181">
    <property type="term" value="F:FMN binding"/>
    <property type="evidence" value="ECO:0007669"/>
    <property type="project" value="InterPro"/>
</dbReference>
<dbReference type="SUPFAM" id="SSF54862">
    <property type="entry name" value="4Fe-4S ferredoxins"/>
    <property type="match status" value="1"/>
</dbReference>
<dbReference type="Proteomes" id="UP000198718">
    <property type="component" value="Unassembled WGS sequence"/>
</dbReference>
<evidence type="ECO:0000259" key="4">
    <source>
        <dbReference type="PROSITE" id="PS51379"/>
    </source>
</evidence>
<dbReference type="OrthoDB" id="3169476at2"/>
<accession>A0A1G9JA56</accession>
<dbReference type="PROSITE" id="PS00198">
    <property type="entry name" value="4FE4S_FER_1"/>
    <property type="match status" value="1"/>
</dbReference>
<dbReference type="GO" id="GO:0051539">
    <property type="term" value="F:4 iron, 4 sulfur cluster binding"/>
    <property type="evidence" value="ECO:0007669"/>
    <property type="project" value="InterPro"/>
</dbReference>
<dbReference type="AlphaFoldDB" id="A0A1G9JA56"/>
<dbReference type="SUPFAM" id="SSF142984">
    <property type="entry name" value="Nqo1 middle domain-like"/>
    <property type="match status" value="1"/>
</dbReference>
<dbReference type="InterPro" id="IPR001949">
    <property type="entry name" value="NADH-UbQ_OxRdtase_51kDa_CS"/>
</dbReference>
<dbReference type="GO" id="GO:0046872">
    <property type="term" value="F:metal ion binding"/>
    <property type="evidence" value="ECO:0007669"/>
    <property type="project" value="UniProtKB-KW"/>
</dbReference>
<feature type="non-terminal residue" evidence="5">
    <location>
        <position position="1"/>
    </location>
</feature>
<dbReference type="RefSeq" id="WP_143011303.1">
    <property type="nucleotide sequence ID" value="NZ_FNFP01000019.1"/>
</dbReference>